<comment type="caution">
    <text evidence="5">The sequence shown here is derived from an EMBL/GenBank/DDBJ whole genome shotgun (WGS) entry which is preliminary data.</text>
</comment>
<name>A0A5M6HXS3_9HYPH</name>
<reference evidence="5 6" key="1">
    <citation type="submission" date="2019-09" db="EMBL/GenBank/DDBJ databases">
        <title>Draft Whole-Genome sequence of Blastochloris sulfoviridis DSM 729.</title>
        <authorList>
            <person name="Meyer T.E."/>
            <person name="Kyndt J.A."/>
        </authorList>
    </citation>
    <scope>NUCLEOTIDE SEQUENCE [LARGE SCALE GENOMIC DNA]</scope>
    <source>
        <strain evidence="5 6">DSM 729</strain>
    </source>
</reference>
<dbReference type="InterPro" id="IPR053875">
    <property type="entry name" value="Cytochrom_c_NrfB-like_dom"/>
</dbReference>
<dbReference type="Gene3D" id="1.10.1130.10">
    <property type="entry name" value="Flavocytochrome C3, Chain A"/>
    <property type="match status" value="1"/>
</dbReference>
<dbReference type="OrthoDB" id="9814800at2"/>
<evidence type="ECO:0000313" key="5">
    <source>
        <dbReference type="EMBL" id="KAA5600349.1"/>
    </source>
</evidence>
<keyword evidence="1" id="KW-0732">Signal</keyword>
<dbReference type="GO" id="GO:0016491">
    <property type="term" value="F:oxidoreductase activity"/>
    <property type="evidence" value="ECO:0007669"/>
    <property type="project" value="TreeGrafter"/>
</dbReference>
<keyword evidence="6" id="KW-1185">Reference proteome</keyword>
<dbReference type="InterPro" id="IPR010177">
    <property type="entry name" value="Paired_CXXCH_1"/>
</dbReference>
<dbReference type="Proteomes" id="UP000323886">
    <property type="component" value="Unassembled WGS sequence"/>
</dbReference>
<dbReference type="NCBIfam" id="TIGR03508">
    <property type="entry name" value="decahem_SO"/>
    <property type="match status" value="1"/>
</dbReference>
<organism evidence="5 6">
    <name type="scientific">Blastochloris sulfoviridis</name>
    <dbReference type="NCBI Taxonomy" id="50712"/>
    <lineage>
        <taxon>Bacteria</taxon>
        <taxon>Pseudomonadati</taxon>
        <taxon>Pseudomonadota</taxon>
        <taxon>Alphaproteobacteria</taxon>
        <taxon>Hyphomicrobiales</taxon>
        <taxon>Blastochloridaceae</taxon>
        <taxon>Blastochloris</taxon>
    </lineage>
</organism>
<evidence type="ECO:0000313" key="6">
    <source>
        <dbReference type="Proteomes" id="UP000323886"/>
    </source>
</evidence>
<dbReference type="NCBIfam" id="TIGR01905">
    <property type="entry name" value="paired_CXXCH_1"/>
    <property type="match status" value="2"/>
</dbReference>
<gene>
    <name evidence="5" type="ORF">F1193_10605</name>
</gene>
<accession>A0A5M6HXS3</accession>
<feature type="domain" description="Doubled CXXCH motif" evidence="3">
    <location>
        <begin position="435"/>
        <end position="471"/>
    </location>
</feature>
<sequence>MDLSGCWSRWRRSAFGKSYSVFRISKKSAVALVVLGSAAWLGAVTVEAETPHAGGAIRGDFMAEYRALADYARDVGLSVPQVVAGDVAGAGHAAAATAAHGALSERAGAGKASPHAGIGPAGTGLEGHGLKGDRSTGHGSRGHGSKGHGLKVHGLKGDGADSAVQGAADHLAADHLAADHLAADHATAEGVGAADQPIVVAQADVAQPAPKPKKRAKAAAAAEGHALMVMPAPDDPEGRYYVGSKPCETCHAGLFDEFSKTIMGRNILSGKATPQGKMECESCHGPGSGHVNAGGGREAGHIRSFRKTDPRFSVADANGVCLSCHEKGEQTYWRGSTHENRDVACVDCHTVMRKTTPRFQLAKTSVMDTCFQCHKDRRAQSLRTAHMPIREGKITCANCHNPHGSATEAMLKGDTVNDTCYTCHAEKRGPFLFEHPPVRENCLNCHEPHGSMHDKLLVVARERLCQRCHTNRHNQAGLGVLGATANALRYAVGSSCQNCHTNIHGSNSPSGARWHR</sequence>
<feature type="compositionally biased region" description="Basic residues" evidence="2">
    <location>
        <begin position="140"/>
        <end position="154"/>
    </location>
</feature>
<dbReference type="InterPro" id="IPR020015">
    <property type="entry name" value="Decahaem_cyt-c_DmsE"/>
</dbReference>
<protein>
    <submittedName>
        <fullName evidence="5">DmsE family decaheme c-type cytochrome</fullName>
    </submittedName>
</protein>
<evidence type="ECO:0000256" key="1">
    <source>
        <dbReference type="ARBA" id="ARBA00022729"/>
    </source>
</evidence>
<dbReference type="SUPFAM" id="SSF48695">
    <property type="entry name" value="Multiheme cytochromes"/>
    <property type="match status" value="1"/>
</dbReference>
<feature type="domain" description="Doubled CXXCH motif" evidence="3">
    <location>
        <begin position="386"/>
        <end position="428"/>
    </location>
</feature>
<dbReference type="EMBL" id="VWPL01000017">
    <property type="protein sequence ID" value="KAA5600349.1"/>
    <property type="molecule type" value="Genomic_DNA"/>
</dbReference>
<feature type="domain" description="Cytochrome c-type protein NrfB-like" evidence="4">
    <location>
        <begin position="280"/>
        <end position="361"/>
    </location>
</feature>
<dbReference type="InterPro" id="IPR036280">
    <property type="entry name" value="Multihaem_cyt_sf"/>
</dbReference>
<dbReference type="Pfam" id="PF22678">
    <property type="entry name" value="Cytochrom_c_NrfB-like"/>
    <property type="match status" value="1"/>
</dbReference>
<dbReference type="Pfam" id="PF09699">
    <property type="entry name" value="Paired_CXXCH_1"/>
    <property type="match status" value="2"/>
</dbReference>
<evidence type="ECO:0000259" key="3">
    <source>
        <dbReference type="Pfam" id="PF09699"/>
    </source>
</evidence>
<evidence type="ECO:0000256" key="2">
    <source>
        <dbReference type="SAM" id="MobiDB-lite"/>
    </source>
</evidence>
<dbReference type="AlphaFoldDB" id="A0A5M6HXS3"/>
<dbReference type="Gene3D" id="3.90.10.10">
    <property type="entry name" value="Cytochrome C3"/>
    <property type="match status" value="1"/>
</dbReference>
<dbReference type="InterPro" id="IPR051829">
    <property type="entry name" value="Multiheme_Cytochr_ET"/>
</dbReference>
<feature type="region of interest" description="Disordered" evidence="2">
    <location>
        <begin position="106"/>
        <end position="158"/>
    </location>
</feature>
<dbReference type="PANTHER" id="PTHR35038:SF8">
    <property type="entry name" value="C-TYPE POLYHEME CYTOCHROME OMCC"/>
    <property type="match status" value="1"/>
</dbReference>
<dbReference type="Gene3D" id="1.10.287.3080">
    <property type="match status" value="1"/>
</dbReference>
<dbReference type="PANTHER" id="PTHR35038">
    <property type="entry name" value="DISSIMILATORY SULFITE REDUCTASE SIRA"/>
    <property type="match status" value="1"/>
</dbReference>
<proteinExistence type="predicted"/>
<evidence type="ECO:0000259" key="4">
    <source>
        <dbReference type="Pfam" id="PF22678"/>
    </source>
</evidence>